<protein>
    <recommendedName>
        <fullName evidence="11">Probable nicotinate-nucleotide adenylyltransferase</fullName>
        <ecNumber evidence="11">2.7.7.18</ecNumber>
    </recommendedName>
    <alternativeName>
        <fullName evidence="11">Deamido-NAD(+) diphosphorylase</fullName>
    </alternativeName>
    <alternativeName>
        <fullName evidence="11">Deamido-NAD(+) pyrophosphorylase</fullName>
    </alternativeName>
    <alternativeName>
        <fullName evidence="11">Nicotinate mononucleotide adenylyltransferase</fullName>
        <shortName evidence="11">NaMN adenylyltransferase</shortName>
    </alternativeName>
</protein>
<dbReference type="EC" id="2.7.7.18" evidence="11"/>
<name>K0YJW6_9ACTN</name>
<evidence type="ECO:0000256" key="1">
    <source>
        <dbReference type="ARBA" id="ARBA00002324"/>
    </source>
</evidence>
<sequence length="232" mass="26053">MQESQRGENQTGPVVCGRFDDMGRKDADRTFRLGIMGGTFDPVHIGHLACAEQVRDAFGLDGVVFMPAGDPWMKKGKGVTGAELRYDMVRLAVADNPYFDASRLEIDRAGETYTVDTLRVLRAHYPENVELYFISGADAVFNILKWRDSDEIGKLARLVVVTRPGYILNDARRRYMRTHASILHMSSIEVTALSISSTDLREKVKEGRSIRYLVPQPVAEYIQHHGLYTGVS</sequence>
<dbReference type="Proteomes" id="UP000006069">
    <property type="component" value="Unassembled WGS sequence"/>
</dbReference>
<keyword evidence="6 11" id="KW-0548">Nucleotidyltransferase</keyword>
<comment type="catalytic activity">
    <reaction evidence="10 11">
        <text>nicotinate beta-D-ribonucleotide + ATP + H(+) = deamido-NAD(+) + diphosphate</text>
        <dbReference type="Rhea" id="RHEA:22860"/>
        <dbReference type="ChEBI" id="CHEBI:15378"/>
        <dbReference type="ChEBI" id="CHEBI:30616"/>
        <dbReference type="ChEBI" id="CHEBI:33019"/>
        <dbReference type="ChEBI" id="CHEBI:57502"/>
        <dbReference type="ChEBI" id="CHEBI:58437"/>
        <dbReference type="EC" id="2.7.7.18"/>
    </reaction>
</comment>
<reference evidence="13 14" key="1">
    <citation type="submission" date="2012-08" db="EMBL/GenBank/DDBJ databases">
        <title>The Genome Sequence of Slackia piriformis YIT 12062.</title>
        <authorList>
            <consortium name="The Broad Institute Genome Sequencing Platform"/>
            <person name="Earl A."/>
            <person name="Ward D."/>
            <person name="Feldgarden M."/>
            <person name="Gevers D."/>
            <person name="Morotomi M."/>
            <person name="Walker B."/>
            <person name="Young S.K."/>
            <person name="Zeng Q."/>
            <person name="Gargeya S."/>
            <person name="Fitzgerald M."/>
            <person name="Haas B."/>
            <person name="Abouelleil A."/>
            <person name="Alvarado L."/>
            <person name="Arachchi H.M."/>
            <person name="Berlin A.M."/>
            <person name="Chapman S.B."/>
            <person name="Goldberg J."/>
            <person name="Griggs A."/>
            <person name="Gujja S."/>
            <person name="Hansen M."/>
            <person name="Howarth C."/>
            <person name="Imamovic A."/>
            <person name="Larimer J."/>
            <person name="McCowen C."/>
            <person name="Montmayeur A."/>
            <person name="Murphy C."/>
            <person name="Neiman D."/>
            <person name="Pearson M."/>
            <person name="Priest M."/>
            <person name="Roberts A."/>
            <person name="Saif S."/>
            <person name="Shea T."/>
            <person name="Sisk P."/>
            <person name="Sykes S."/>
            <person name="Wortman J."/>
            <person name="Nusbaum C."/>
            <person name="Birren B."/>
        </authorList>
    </citation>
    <scope>NUCLEOTIDE SEQUENCE [LARGE SCALE GENOMIC DNA]</scope>
    <source>
        <strain evidence="13 14">YIT 12062</strain>
    </source>
</reference>
<gene>
    <name evidence="11" type="primary">nadD</name>
    <name evidence="13" type="ORF">HMPREF9451_01008</name>
</gene>
<comment type="pathway">
    <text evidence="2 11">Cofactor biosynthesis; NAD(+) biosynthesis; deamido-NAD(+) from nicotinate D-ribonucleotide: step 1/1.</text>
</comment>
<dbReference type="InterPro" id="IPR014729">
    <property type="entry name" value="Rossmann-like_a/b/a_fold"/>
</dbReference>
<dbReference type="FunCoup" id="K0YJW6">
    <property type="interactions" value="85"/>
</dbReference>
<dbReference type="PANTHER" id="PTHR39321:SF3">
    <property type="entry name" value="PHOSPHOPANTETHEINE ADENYLYLTRANSFERASE"/>
    <property type="match status" value="1"/>
</dbReference>
<evidence type="ECO:0000256" key="10">
    <source>
        <dbReference type="ARBA" id="ARBA00048721"/>
    </source>
</evidence>
<dbReference type="AlphaFoldDB" id="K0YJW6"/>
<dbReference type="Pfam" id="PF01467">
    <property type="entry name" value="CTP_transf_like"/>
    <property type="match status" value="1"/>
</dbReference>
<evidence type="ECO:0000256" key="9">
    <source>
        <dbReference type="ARBA" id="ARBA00023027"/>
    </source>
</evidence>
<dbReference type="EMBL" id="ADMD01000007">
    <property type="protein sequence ID" value="EJZ83498.1"/>
    <property type="molecule type" value="Genomic_DNA"/>
</dbReference>
<comment type="function">
    <text evidence="1 11">Catalyzes the reversible adenylation of nicotinate mononucleotide (NaMN) to nicotinic acid adenine dinucleotide (NaAD).</text>
</comment>
<dbReference type="NCBIfam" id="NF000840">
    <property type="entry name" value="PRK00071.1-3"/>
    <property type="match status" value="1"/>
</dbReference>
<keyword evidence="14" id="KW-1185">Reference proteome</keyword>
<dbReference type="eggNOG" id="COG1057">
    <property type="taxonomic scope" value="Bacteria"/>
</dbReference>
<comment type="similarity">
    <text evidence="3 11">Belongs to the NadD family.</text>
</comment>
<evidence type="ECO:0000256" key="4">
    <source>
        <dbReference type="ARBA" id="ARBA00022642"/>
    </source>
</evidence>
<dbReference type="InterPro" id="IPR005248">
    <property type="entry name" value="NadD/NMNAT"/>
</dbReference>
<evidence type="ECO:0000313" key="14">
    <source>
        <dbReference type="Proteomes" id="UP000006069"/>
    </source>
</evidence>
<dbReference type="PANTHER" id="PTHR39321">
    <property type="entry name" value="NICOTINATE-NUCLEOTIDE ADENYLYLTRANSFERASE-RELATED"/>
    <property type="match status" value="1"/>
</dbReference>
<dbReference type="CDD" id="cd02165">
    <property type="entry name" value="NMNAT"/>
    <property type="match status" value="1"/>
</dbReference>
<dbReference type="GO" id="GO:0009435">
    <property type="term" value="P:NAD+ biosynthetic process"/>
    <property type="evidence" value="ECO:0007669"/>
    <property type="project" value="UniProtKB-UniRule"/>
</dbReference>
<evidence type="ECO:0000256" key="11">
    <source>
        <dbReference type="HAMAP-Rule" id="MF_00244"/>
    </source>
</evidence>
<dbReference type="NCBIfam" id="TIGR00482">
    <property type="entry name" value="nicotinate (nicotinamide) nucleotide adenylyltransferase"/>
    <property type="match status" value="1"/>
</dbReference>
<keyword evidence="9 11" id="KW-0520">NAD</keyword>
<evidence type="ECO:0000256" key="7">
    <source>
        <dbReference type="ARBA" id="ARBA00022741"/>
    </source>
</evidence>
<dbReference type="GO" id="GO:0005524">
    <property type="term" value="F:ATP binding"/>
    <property type="evidence" value="ECO:0007669"/>
    <property type="project" value="UniProtKB-KW"/>
</dbReference>
<feature type="domain" description="Cytidyltransferase-like" evidence="12">
    <location>
        <begin position="35"/>
        <end position="202"/>
    </location>
</feature>
<evidence type="ECO:0000256" key="3">
    <source>
        <dbReference type="ARBA" id="ARBA00009014"/>
    </source>
</evidence>
<dbReference type="HAMAP" id="MF_00244">
    <property type="entry name" value="NaMN_adenylyltr"/>
    <property type="match status" value="1"/>
</dbReference>
<evidence type="ECO:0000259" key="12">
    <source>
        <dbReference type="Pfam" id="PF01467"/>
    </source>
</evidence>
<dbReference type="HOGENOM" id="CLU_069765_1_1_11"/>
<organism evidence="13 14">
    <name type="scientific">Slackia piriformis YIT 12062</name>
    <dbReference type="NCBI Taxonomy" id="742818"/>
    <lineage>
        <taxon>Bacteria</taxon>
        <taxon>Bacillati</taxon>
        <taxon>Actinomycetota</taxon>
        <taxon>Coriobacteriia</taxon>
        <taxon>Eggerthellales</taxon>
        <taxon>Eggerthellaceae</taxon>
        <taxon>Slackia</taxon>
    </lineage>
</organism>
<dbReference type="NCBIfam" id="TIGR00125">
    <property type="entry name" value="cyt_tran_rel"/>
    <property type="match status" value="1"/>
</dbReference>
<keyword evidence="5 11" id="KW-0808">Transferase</keyword>
<dbReference type="Gene3D" id="3.40.50.620">
    <property type="entry name" value="HUPs"/>
    <property type="match status" value="1"/>
</dbReference>
<dbReference type="InterPro" id="IPR004821">
    <property type="entry name" value="Cyt_trans-like"/>
</dbReference>
<evidence type="ECO:0000256" key="6">
    <source>
        <dbReference type="ARBA" id="ARBA00022695"/>
    </source>
</evidence>
<keyword evidence="8 11" id="KW-0067">ATP-binding</keyword>
<keyword evidence="4 11" id="KW-0662">Pyridine nucleotide biosynthesis</keyword>
<dbReference type="RefSeq" id="WP_009139217.1">
    <property type="nucleotide sequence ID" value="NZ_JH815198.1"/>
</dbReference>
<dbReference type="FunFam" id="3.40.50.620:FF:000039">
    <property type="entry name" value="Probable nicotinate-nucleotide adenylyltransferase"/>
    <property type="match status" value="1"/>
</dbReference>
<evidence type="ECO:0000256" key="2">
    <source>
        <dbReference type="ARBA" id="ARBA00005019"/>
    </source>
</evidence>
<dbReference type="InParanoid" id="K0YJW6"/>
<accession>K0YJW6</accession>
<evidence type="ECO:0000256" key="8">
    <source>
        <dbReference type="ARBA" id="ARBA00022840"/>
    </source>
</evidence>
<dbReference type="PATRIC" id="fig|742818.3.peg.1066"/>
<proteinExistence type="inferred from homology"/>
<dbReference type="GO" id="GO:0004515">
    <property type="term" value="F:nicotinate-nucleotide adenylyltransferase activity"/>
    <property type="evidence" value="ECO:0007669"/>
    <property type="project" value="UniProtKB-UniRule"/>
</dbReference>
<dbReference type="UniPathway" id="UPA00253">
    <property type="reaction ID" value="UER00332"/>
</dbReference>
<evidence type="ECO:0000256" key="5">
    <source>
        <dbReference type="ARBA" id="ARBA00022679"/>
    </source>
</evidence>
<dbReference type="SUPFAM" id="SSF52374">
    <property type="entry name" value="Nucleotidylyl transferase"/>
    <property type="match status" value="1"/>
</dbReference>
<dbReference type="OrthoDB" id="5295945at2"/>
<comment type="caution">
    <text evidence="13">The sequence shown here is derived from an EMBL/GenBank/DDBJ whole genome shotgun (WGS) entry which is preliminary data.</text>
</comment>
<evidence type="ECO:0000313" key="13">
    <source>
        <dbReference type="EMBL" id="EJZ83498.1"/>
    </source>
</evidence>
<keyword evidence="7 11" id="KW-0547">Nucleotide-binding</keyword>